<proteinExistence type="predicted"/>
<protein>
    <recommendedName>
        <fullName evidence="4">Transposase</fullName>
    </recommendedName>
</protein>
<organism evidence="2 3">
    <name type="scientific">Brucella ciceri</name>
    <dbReference type="NCBI Taxonomy" id="391287"/>
    <lineage>
        <taxon>Bacteria</taxon>
        <taxon>Pseudomonadati</taxon>
        <taxon>Pseudomonadota</taxon>
        <taxon>Alphaproteobacteria</taxon>
        <taxon>Hyphomicrobiales</taxon>
        <taxon>Brucellaceae</taxon>
        <taxon>Brucella/Ochrobactrum group</taxon>
        <taxon>Brucella</taxon>
    </lineage>
</organism>
<name>A0ABX1DV55_9HYPH</name>
<evidence type="ECO:0000313" key="2">
    <source>
        <dbReference type="EMBL" id="NKC28804.1"/>
    </source>
</evidence>
<gene>
    <name evidence="2" type="ORF">HED52_17175</name>
</gene>
<evidence type="ECO:0000313" key="3">
    <source>
        <dbReference type="Proteomes" id="UP000568486"/>
    </source>
</evidence>
<comment type="caution">
    <text evidence="2">The sequence shown here is derived from an EMBL/GenBank/DDBJ whole genome shotgun (WGS) entry which is preliminary data.</text>
</comment>
<evidence type="ECO:0000256" key="1">
    <source>
        <dbReference type="SAM" id="Phobius"/>
    </source>
</evidence>
<reference evidence="2 3" key="1">
    <citation type="submission" date="2020-03" db="EMBL/GenBank/DDBJ databases">
        <title>Whole genome sequencing of clinical and environmental type strains of Ochrobactrum.</title>
        <authorList>
            <person name="Dharne M."/>
        </authorList>
    </citation>
    <scope>NUCLEOTIDE SEQUENCE [LARGE SCALE GENOMIC DNA]</scope>
    <source>
        <strain evidence="2 3">DSM 22292</strain>
    </source>
</reference>
<sequence length="129" mass="14549">MTWPPLRKAIWIAEYCFARLETDKRFALDCVMINDLTDEIFWIFTIGCCILFIMRLLSPPHVTRLTRRRTSTHCALAAVRVVVAFRHWTEFSSPPMLSGAFYSGSPTALIDASTSGADNSQAMFKANSP</sequence>
<dbReference type="Proteomes" id="UP000568486">
    <property type="component" value="Unassembled WGS sequence"/>
</dbReference>
<keyword evidence="1" id="KW-0812">Transmembrane</keyword>
<evidence type="ECO:0008006" key="4">
    <source>
        <dbReference type="Google" id="ProtNLM"/>
    </source>
</evidence>
<dbReference type="EMBL" id="JAAVLR010000002">
    <property type="protein sequence ID" value="NKC28804.1"/>
    <property type="molecule type" value="Genomic_DNA"/>
</dbReference>
<keyword evidence="1" id="KW-1133">Transmembrane helix</keyword>
<keyword evidence="1" id="KW-0472">Membrane</keyword>
<keyword evidence="3" id="KW-1185">Reference proteome</keyword>
<accession>A0ABX1DV55</accession>
<feature type="transmembrane region" description="Helical" evidence="1">
    <location>
        <begin position="40"/>
        <end position="58"/>
    </location>
</feature>